<organism evidence="1 2">
    <name type="scientific">Avena sativa</name>
    <name type="common">Oat</name>
    <dbReference type="NCBI Taxonomy" id="4498"/>
    <lineage>
        <taxon>Eukaryota</taxon>
        <taxon>Viridiplantae</taxon>
        <taxon>Streptophyta</taxon>
        <taxon>Embryophyta</taxon>
        <taxon>Tracheophyta</taxon>
        <taxon>Spermatophyta</taxon>
        <taxon>Magnoliopsida</taxon>
        <taxon>Liliopsida</taxon>
        <taxon>Poales</taxon>
        <taxon>Poaceae</taxon>
        <taxon>BOP clade</taxon>
        <taxon>Pooideae</taxon>
        <taxon>Poodae</taxon>
        <taxon>Poeae</taxon>
        <taxon>Poeae Chloroplast Group 1 (Aveneae type)</taxon>
        <taxon>Aveninae</taxon>
        <taxon>Avena</taxon>
    </lineage>
</organism>
<sequence length="166" mass="18395">MEPERTTTPFLVPREPAPPKMAQRLALWAILTLVTGGFAWGLYTARHSAHSLLFVVFDYGTAYCGLWGLYDCLRKHELLRGDDDPAAAVELRWVRRVPWALTVYLGLLIPVRDQSAVPSQAPNFGLCVLDVLAIGLGLYFLVAACRSDARADDAGRWPEVSPEQTV</sequence>
<accession>A0ACD5VVG9</accession>
<protein>
    <submittedName>
        <fullName evidence="1">Uncharacterized protein</fullName>
    </submittedName>
</protein>
<dbReference type="Proteomes" id="UP001732700">
    <property type="component" value="Chromosome 3D"/>
</dbReference>
<evidence type="ECO:0000313" key="2">
    <source>
        <dbReference type="Proteomes" id="UP001732700"/>
    </source>
</evidence>
<dbReference type="EnsemblPlants" id="AVESA.00010b.r2.3DG0518470.1">
    <property type="protein sequence ID" value="AVESA.00010b.r2.3DG0518470.1.CDS.1"/>
    <property type="gene ID" value="AVESA.00010b.r2.3DG0518470"/>
</dbReference>
<reference evidence="1" key="2">
    <citation type="submission" date="2025-09" db="UniProtKB">
        <authorList>
            <consortium name="EnsemblPlants"/>
        </authorList>
    </citation>
    <scope>IDENTIFICATION</scope>
</reference>
<name>A0ACD5VVG9_AVESA</name>
<keyword evidence="2" id="KW-1185">Reference proteome</keyword>
<evidence type="ECO:0000313" key="1">
    <source>
        <dbReference type="EnsemblPlants" id="AVESA.00010b.r2.3DG0518470.1.CDS.1"/>
    </source>
</evidence>
<proteinExistence type="predicted"/>
<reference evidence="1" key="1">
    <citation type="submission" date="2021-05" db="EMBL/GenBank/DDBJ databases">
        <authorList>
            <person name="Scholz U."/>
            <person name="Mascher M."/>
            <person name="Fiebig A."/>
        </authorList>
    </citation>
    <scope>NUCLEOTIDE SEQUENCE [LARGE SCALE GENOMIC DNA]</scope>
</reference>